<proteinExistence type="predicted"/>
<name>A0A8B0SR22_KLEPN</name>
<geneLocation type="plasmid" evidence="1">
    <name>p17-15-vir-like</name>
</geneLocation>
<keyword evidence="1" id="KW-0614">Plasmid</keyword>
<sequence length="49" mass="5573">MNYSRNTINEKLADIKRLEKTEEVNIMADNASPKKLNRAINVTLAITAR</sequence>
<evidence type="ECO:0000313" key="1">
    <source>
        <dbReference type="EMBL" id="QTX14733.1"/>
    </source>
</evidence>
<dbReference type="EMBL" id="MN956836">
    <property type="protein sequence ID" value="QTX14733.1"/>
    <property type="molecule type" value="Genomic_DNA"/>
</dbReference>
<accession>A0A8B0SR22</accession>
<organism evidence="1">
    <name type="scientific">Klebsiella pneumoniae</name>
    <dbReference type="NCBI Taxonomy" id="573"/>
    <lineage>
        <taxon>Bacteria</taxon>
        <taxon>Pseudomonadati</taxon>
        <taxon>Pseudomonadota</taxon>
        <taxon>Gammaproteobacteria</taxon>
        <taxon>Enterobacterales</taxon>
        <taxon>Enterobacteriaceae</taxon>
        <taxon>Klebsiella/Raoultella group</taxon>
        <taxon>Klebsiella</taxon>
        <taxon>Klebsiella pneumoniae complex</taxon>
    </lineage>
</organism>
<protein>
    <submittedName>
        <fullName evidence="1">Uncharacterized protein</fullName>
    </submittedName>
</protein>
<reference evidence="1" key="1">
    <citation type="submission" date="2020-01" db="EMBL/GenBank/DDBJ databases">
        <authorList>
            <person name="Qin S."/>
        </authorList>
    </citation>
    <scope>NUCLEOTIDE SEQUENCE</scope>
    <source>
        <strain evidence="1">CVir17-16-YZ6g</strain>
        <plasmid evidence="1">p17-15-vir-like</plasmid>
    </source>
</reference>
<dbReference type="AlphaFoldDB" id="A0A8B0SR22"/>